<dbReference type="PANTHER" id="PTHR48080">
    <property type="entry name" value="D-GALACTONATE DEHYDRATASE-RELATED"/>
    <property type="match status" value="1"/>
</dbReference>
<feature type="domain" description="Mandelate racemase/muconate lactonizing enzyme C-terminal" evidence="3">
    <location>
        <begin position="148"/>
        <end position="241"/>
    </location>
</feature>
<organism evidence="4 5">
    <name type="scientific">Natronolimnobius baerhuensis</name>
    <dbReference type="NCBI Taxonomy" id="253108"/>
    <lineage>
        <taxon>Archaea</taxon>
        <taxon>Methanobacteriati</taxon>
        <taxon>Methanobacteriota</taxon>
        <taxon>Stenosarchaea group</taxon>
        <taxon>Halobacteria</taxon>
        <taxon>Halobacteriales</taxon>
        <taxon>Natrialbaceae</taxon>
        <taxon>Natronolimnobius</taxon>
    </lineage>
</organism>
<dbReference type="InterPro" id="IPR029017">
    <property type="entry name" value="Enolase-like_N"/>
</dbReference>
<evidence type="ECO:0000256" key="2">
    <source>
        <dbReference type="SAM" id="MobiDB-lite"/>
    </source>
</evidence>
<dbReference type="InterPro" id="IPR029065">
    <property type="entry name" value="Enolase_C-like"/>
</dbReference>
<gene>
    <name evidence="4" type="ORF">B2G88_03065</name>
</gene>
<dbReference type="PANTHER" id="PTHR48080:SF2">
    <property type="entry name" value="D-GALACTONATE DEHYDRATASE"/>
    <property type="match status" value="1"/>
</dbReference>
<evidence type="ECO:0000313" key="4">
    <source>
        <dbReference type="EMBL" id="OVE85811.1"/>
    </source>
</evidence>
<reference evidence="4 5" key="1">
    <citation type="submission" date="2017-02" db="EMBL/GenBank/DDBJ databases">
        <title>Natronthermophilus aegyptiacus gen. nov.,sp. nov., an aerobic, extremely halophilic alkalithermophilic archaeon isolated from the athalassohaline Wadi An Natrun, Egypt.</title>
        <authorList>
            <person name="Zhao B."/>
        </authorList>
    </citation>
    <scope>NUCLEOTIDE SEQUENCE [LARGE SCALE GENOMIC DNA]</scope>
    <source>
        <strain evidence="4 5">CGMCC 1.3597</strain>
    </source>
</reference>
<dbReference type="InterPro" id="IPR013342">
    <property type="entry name" value="Mandelate_racemase_C"/>
</dbReference>
<dbReference type="Gene3D" id="3.20.20.120">
    <property type="entry name" value="Enolase-like C-terminal domain"/>
    <property type="match status" value="1"/>
</dbReference>
<dbReference type="CDD" id="cd03316">
    <property type="entry name" value="MR_like"/>
    <property type="match status" value="1"/>
</dbReference>
<dbReference type="InterPro" id="IPR013341">
    <property type="entry name" value="Mandelate_racemase_N_dom"/>
</dbReference>
<dbReference type="AlphaFoldDB" id="A0A202EC46"/>
<evidence type="ECO:0000259" key="3">
    <source>
        <dbReference type="SMART" id="SM00922"/>
    </source>
</evidence>
<dbReference type="Proteomes" id="UP000196084">
    <property type="component" value="Unassembled WGS sequence"/>
</dbReference>
<dbReference type="GO" id="GO:0009063">
    <property type="term" value="P:amino acid catabolic process"/>
    <property type="evidence" value="ECO:0007669"/>
    <property type="project" value="InterPro"/>
</dbReference>
<dbReference type="SUPFAM" id="SSF51604">
    <property type="entry name" value="Enolase C-terminal domain-like"/>
    <property type="match status" value="1"/>
</dbReference>
<dbReference type="OrthoDB" id="42605at2157"/>
<dbReference type="EMBL" id="MWPH01000001">
    <property type="protein sequence ID" value="OVE85811.1"/>
    <property type="molecule type" value="Genomic_DNA"/>
</dbReference>
<keyword evidence="5" id="KW-1185">Reference proteome</keyword>
<dbReference type="Pfam" id="PF13378">
    <property type="entry name" value="MR_MLE_C"/>
    <property type="match status" value="1"/>
</dbReference>
<evidence type="ECO:0000313" key="5">
    <source>
        <dbReference type="Proteomes" id="UP000196084"/>
    </source>
</evidence>
<dbReference type="InterPro" id="IPR034593">
    <property type="entry name" value="DgoD-like"/>
</dbReference>
<proteinExistence type="predicted"/>
<feature type="region of interest" description="Disordered" evidence="2">
    <location>
        <begin position="339"/>
        <end position="378"/>
    </location>
</feature>
<protein>
    <submittedName>
        <fullName evidence="4">Mandelate racemase</fullName>
    </submittedName>
</protein>
<dbReference type="InterPro" id="IPR018110">
    <property type="entry name" value="Mandel_Rmase/mucon_lact_enz_CS"/>
</dbReference>
<dbReference type="RefSeq" id="WP_054863046.1">
    <property type="nucleotide sequence ID" value="NZ_MWPH01000001.1"/>
</dbReference>
<dbReference type="Gene3D" id="3.30.390.10">
    <property type="entry name" value="Enolase-like, N-terminal domain"/>
    <property type="match status" value="1"/>
</dbReference>
<dbReference type="SMART" id="SM00922">
    <property type="entry name" value="MR_MLE"/>
    <property type="match status" value="1"/>
</dbReference>
<keyword evidence="1" id="KW-0456">Lyase</keyword>
<dbReference type="SUPFAM" id="SSF54826">
    <property type="entry name" value="Enolase N-terminal domain-like"/>
    <property type="match status" value="1"/>
</dbReference>
<evidence type="ECO:0000256" key="1">
    <source>
        <dbReference type="ARBA" id="ARBA00023239"/>
    </source>
</evidence>
<dbReference type="PROSITE" id="PS00909">
    <property type="entry name" value="MR_MLE_2"/>
    <property type="match status" value="1"/>
</dbReference>
<dbReference type="Pfam" id="PF02746">
    <property type="entry name" value="MR_MLE_N"/>
    <property type="match status" value="1"/>
</dbReference>
<accession>A0A202EC46</accession>
<dbReference type="InterPro" id="IPR036849">
    <property type="entry name" value="Enolase-like_C_sf"/>
</dbReference>
<sequence length="378" mass="41403">MHITDLETIPISHSLPDGHGLGDARSFGHDRATTLLRLETDTGLEGWGEAFAPGRIVEATVAELFAEDVLGMDPFAVESLAVESYTNPYHFGGDVFVQSVVSAIDVACWDIIGKSLERPVHRILGGTECESLVPYASTMYFTEQERPLEEPIQEAVDEGFTAAKIKIGANTDTDVERVRTAREVLGDDGRLMVDMNGNYRPHQAIETAHAIAEYDIDWIEEPVPPENDSGYQDVKAATDIPIAAGEAHYGRFAFKKLIDNRAVDIVQPNLGRCGGLSEARLIADMATTENVAVRPHIWNSAVGMAAAIQFAASVTDYPHTRNIPDPMLIEFDRSENPLREDLLESPFDPSGGELDVPQEPGLGISIDEDALERYRSDE</sequence>
<dbReference type="SFLD" id="SFLDS00001">
    <property type="entry name" value="Enolase"/>
    <property type="match status" value="1"/>
</dbReference>
<dbReference type="GO" id="GO:0016829">
    <property type="term" value="F:lyase activity"/>
    <property type="evidence" value="ECO:0007669"/>
    <property type="project" value="UniProtKB-KW"/>
</dbReference>
<comment type="caution">
    <text evidence="4">The sequence shown here is derived from an EMBL/GenBank/DDBJ whole genome shotgun (WGS) entry which is preliminary data.</text>
</comment>
<name>A0A202EC46_9EURY</name>